<sequence length="574" mass="63764">MFAEGKFIEHGRFSSLFDSHRFWSWFQLGEVVLVKNLGVAGIVCCRVMVFNDRMKMDGKFEDVAGISPGREVGAIKVRVLRLWKVPAFMNPNETSSLEMVLGDEKGGKIHAFVRKQLIGLFDPKLEEGGVYEISGFSVLSENGAYRTTLHPYKIGFQSRTKVRSCESSGISQFGLSFTNIGEISSHSRDYDFLVDVIGVMTGIHAEREYIRDGKITKMVTIELTDHTGKCDCALFGEYVDELNKKIGKSSPGLPIVVVQYMKVKIFREKASIQNVMNATRLMINPDIPEVESFKNSIAVHGIDCDADVPLIGEPPKPSFEEEFLRMHPKKTIAELGDVVDDGVFVVCGEVVGVVDGHNWWYPACKCHRAVVADSGTYFCSSCDRHVFHVIPRFRVKFEVADGDSSCVFVLFDSEMSYIVEKSCAFFVAQSKGKNVGPHPMEFDSLVGKRMLFVVSKSGKSSAVDDGSFRVKRVCMDPIIVEKFLADIGFSTPKRLSPIIDLESDGVSDDCRSVEGAEDVEFLKDLIVNPPGACEADDDDPDAAFVVKRNLSKAFDGAAKPKRSIRLKKVKIEKE</sequence>
<evidence type="ECO:0000313" key="2">
    <source>
        <dbReference type="Proteomes" id="UP001177021"/>
    </source>
</evidence>
<proteinExistence type="predicted"/>
<gene>
    <name evidence="1" type="ORF">MILVUS5_LOCUS33638</name>
</gene>
<keyword evidence="2" id="KW-1185">Reference proteome</keyword>
<dbReference type="EMBL" id="CASHSV030000615">
    <property type="protein sequence ID" value="CAJ2669433.1"/>
    <property type="molecule type" value="Genomic_DNA"/>
</dbReference>
<dbReference type="Proteomes" id="UP001177021">
    <property type="component" value="Unassembled WGS sequence"/>
</dbReference>
<accession>A0ACB0LJ71</accession>
<evidence type="ECO:0000313" key="1">
    <source>
        <dbReference type="EMBL" id="CAJ2669433.1"/>
    </source>
</evidence>
<protein>
    <submittedName>
        <fullName evidence="1">Uncharacterized protein</fullName>
    </submittedName>
</protein>
<name>A0ACB0LJ71_TRIPR</name>
<organism evidence="1 2">
    <name type="scientific">Trifolium pratense</name>
    <name type="common">Red clover</name>
    <dbReference type="NCBI Taxonomy" id="57577"/>
    <lineage>
        <taxon>Eukaryota</taxon>
        <taxon>Viridiplantae</taxon>
        <taxon>Streptophyta</taxon>
        <taxon>Embryophyta</taxon>
        <taxon>Tracheophyta</taxon>
        <taxon>Spermatophyta</taxon>
        <taxon>Magnoliopsida</taxon>
        <taxon>eudicotyledons</taxon>
        <taxon>Gunneridae</taxon>
        <taxon>Pentapetalae</taxon>
        <taxon>rosids</taxon>
        <taxon>fabids</taxon>
        <taxon>Fabales</taxon>
        <taxon>Fabaceae</taxon>
        <taxon>Papilionoideae</taxon>
        <taxon>50 kb inversion clade</taxon>
        <taxon>NPAAA clade</taxon>
        <taxon>Hologalegina</taxon>
        <taxon>IRL clade</taxon>
        <taxon>Trifolieae</taxon>
        <taxon>Trifolium</taxon>
    </lineage>
</organism>
<reference evidence="1" key="1">
    <citation type="submission" date="2023-10" db="EMBL/GenBank/DDBJ databases">
        <authorList>
            <person name="Rodriguez Cubillos JULIANA M."/>
            <person name="De Vega J."/>
        </authorList>
    </citation>
    <scope>NUCLEOTIDE SEQUENCE</scope>
</reference>
<comment type="caution">
    <text evidence="1">The sequence shown here is derived from an EMBL/GenBank/DDBJ whole genome shotgun (WGS) entry which is preliminary data.</text>
</comment>